<accession>A0A2H3E0N9</accession>
<dbReference type="Proteomes" id="UP000217790">
    <property type="component" value="Unassembled WGS sequence"/>
</dbReference>
<keyword evidence="2" id="KW-1185">Reference proteome</keyword>
<dbReference type="EMBL" id="KZ293647">
    <property type="protein sequence ID" value="PBK99880.1"/>
    <property type="molecule type" value="Genomic_DNA"/>
</dbReference>
<dbReference type="InParanoid" id="A0A2H3E0N9"/>
<evidence type="ECO:0000313" key="1">
    <source>
        <dbReference type="EMBL" id="PBK99880.1"/>
    </source>
</evidence>
<gene>
    <name evidence="1" type="ORF">ARMGADRAFT_1059897</name>
</gene>
<sequence length="140" mass="15526">MSQQKSLRSAVTRWPRKLGIGLTLSTRGRGGTTTLEFSAPQFYGQVSESQGRNLGWSDPRFLGESFQCAAVGNRAKDDVHETHPDRLPVVIADGSDDAPERTSFFELDILDINYDVRGRGKQRHFCANAGLGYDWFGVFG</sequence>
<evidence type="ECO:0000313" key="2">
    <source>
        <dbReference type="Proteomes" id="UP000217790"/>
    </source>
</evidence>
<dbReference type="OrthoDB" id="10530607at2759"/>
<organism evidence="1 2">
    <name type="scientific">Armillaria gallica</name>
    <name type="common">Bulbous honey fungus</name>
    <name type="synonym">Armillaria bulbosa</name>
    <dbReference type="NCBI Taxonomy" id="47427"/>
    <lineage>
        <taxon>Eukaryota</taxon>
        <taxon>Fungi</taxon>
        <taxon>Dikarya</taxon>
        <taxon>Basidiomycota</taxon>
        <taxon>Agaricomycotina</taxon>
        <taxon>Agaricomycetes</taxon>
        <taxon>Agaricomycetidae</taxon>
        <taxon>Agaricales</taxon>
        <taxon>Marasmiineae</taxon>
        <taxon>Physalacriaceae</taxon>
        <taxon>Armillaria</taxon>
    </lineage>
</organism>
<dbReference type="AlphaFoldDB" id="A0A2H3E0N9"/>
<protein>
    <submittedName>
        <fullName evidence="1">Uncharacterized protein</fullName>
    </submittedName>
</protein>
<name>A0A2H3E0N9_ARMGA</name>
<reference evidence="2" key="1">
    <citation type="journal article" date="2017" name="Nat. Ecol. Evol.">
        <title>Genome expansion and lineage-specific genetic innovations in the forest pathogenic fungi Armillaria.</title>
        <authorList>
            <person name="Sipos G."/>
            <person name="Prasanna A.N."/>
            <person name="Walter M.C."/>
            <person name="O'Connor E."/>
            <person name="Balint B."/>
            <person name="Krizsan K."/>
            <person name="Kiss B."/>
            <person name="Hess J."/>
            <person name="Varga T."/>
            <person name="Slot J."/>
            <person name="Riley R."/>
            <person name="Boka B."/>
            <person name="Rigling D."/>
            <person name="Barry K."/>
            <person name="Lee J."/>
            <person name="Mihaltcheva S."/>
            <person name="LaButti K."/>
            <person name="Lipzen A."/>
            <person name="Waldron R."/>
            <person name="Moloney N.M."/>
            <person name="Sperisen C."/>
            <person name="Kredics L."/>
            <person name="Vagvoelgyi C."/>
            <person name="Patrignani A."/>
            <person name="Fitzpatrick D."/>
            <person name="Nagy I."/>
            <person name="Doyle S."/>
            <person name="Anderson J.B."/>
            <person name="Grigoriev I.V."/>
            <person name="Gueldener U."/>
            <person name="Muensterkoetter M."/>
            <person name="Nagy L.G."/>
        </authorList>
    </citation>
    <scope>NUCLEOTIDE SEQUENCE [LARGE SCALE GENOMIC DNA]</scope>
    <source>
        <strain evidence="2">Ar21-2</strain>
    </source>
</reference>
<proteinExistence type="predicted"/>